<evidence type="ECO:0000259" key="2">
    <source>
        <dbReference type="Pfam" id="PF03807"/>
    </source>
</evidence>
<sequence length="207" mass="21554">MTSISIIGTGKMGSAIAEVSARAGASIQIIRRRAGAGSSAERPDAAYGLVGDELTGDLVVLAVPYEAYPNILEHYRDRLSGKVVIDISNPIDFTTYDELLVPADSSTAVELSKALPVGVTVVKAFNVNLGDTLSTGTNGLTRTTVLFAGDDPEAKMAVAALLEAAGLRAVDAGPLSRARELEAMGFLQIVLAAIGKTRYESGFALLQ</sequence>
<evidence type="ECO:0000313" key="3">
    <source>
        <dbReference type="EMBL" id="MCP9001711.1"/>
    </source>
</evidence>
<dbReference type="InterPro" id="IPR036291">
    <property type="entry name" value="NAD(P)-bd_dom_sf"/>
</dbReference>
<accession>A0ABT1LVC1</accession>
<evidence type="ECO:0000313" key="4">
    <source>
        <dbReference type="Proteomes" id="UP001524318"/>
    </source>
</evidence>
<keyword evidence="1" id="KW-0560">Oxidoreductase</keyword>
<protein>
    <submittedName>
        <fullName evidence="3">NADPH-dependent F420 reductase</fullName>
    </submittedName>
</protein>
<comment type="caution">
    <text evidence="3">The sequence shown here is derived from an EMBL/GenBank/DDBJ whole genome shotgun (WGS) entry which is preliminary data.</text>
</comment>
<keyword evidence="4" id="KW-1185">Reference proteome</keyword>
<dbReference type="SUPFAM" id="SSF51735">
    <property type="entry name" value="NAD(P)-binding Rossmann-fold domains"/>
    <property type="match status" value="1"/>
</dbReference>
<dbReference type="Proteomes" id="UP001524318">
    <property type="component" value="Unassembled WGS sequence"/>
</dbReference>
<dbReference type="InterPro" id="IPR028939">
    <property type="entry name" value="P5C_Rdtase_cat_N"/>
</dbReference>
<proteinExistence type="predicted"/>
<dbReference type="Pfam" id="PF03807">
    <property type="entry name" value="F420_oxidored"/>
    <property type="match status" value="1"/>
</dbReference>
<dbReference type="EMBL" id="JANCLV010000018">
    <property type="protein sequence ID" value="MCP9001711.1"/>
    <property type="molecule type" value="Genomic_DNA"/>
</dbReference>
<dbReference type="PANTHER" id="PTHR14239">
    <property type="entry name" value="DUDULIN-RELATED"/>
    <property type="match status" value="1"/>
</dbReference>
<gene>
    <name evidence="3" type="ORF">NFC73_18545</name>
</gene>
<dbReference type="InterPro" id="IPR051267">
    <property type="entry name" value="STEAP_metalloreductase"/>
</dbReference>
<evidence type="ECO:0000256" key="1">
    <source>
        <dbReference type="ARBA" id="ARBA00023002"/>
    </source>
</evidence>
<organism evidence="3 4">
    <name type="scientific">Pseudarthrobacter humi</name>
    <dbReference type="NCBI Taxonomy" id="2952523"/>
    <lineage>
        <taxon>Bacteria</taxon>
        <taxon>Bacillati</taxon>
        <taxon>Actinomycetota</taxon>
        <taxon>Actinomycetes</taxon>
        <taxon>Micrococcales</taxon>
        <taxon>Micrococcaceae</taxon>
        <taxon>Pseudarthrobacter</taxon>
    </lineage>
</organism>
<name>A0ABT1LVC1_9MICC</name>
<feature type="domain" description="Pyrroline-5-carboxylate reductase catalytic N-terminal" evidence="2">
    <location>
        <begin position="4"/>
        <end position="90"/>
    </location>
</feature>
<dbReference type="RefSeq" id="WP_254752627.1">
    <property type="nucleotide sequence ID" value="NZ_JANCLV010000018.1"/>
</dbReference>
<dbReference type="Gene3D" id="3.40.50.720">
    <property type="entry name" value="NAD(P)-binding Rossmann-like Domain"/>
    <property type="match status" value="1"/>
</dbReference>
<dbReference type="PANTHER" id="PTHR14239:SF10">
    <property type="entry name" value="REDUCTASE"/>
    <property type="match status" value="1"/>
</dbReference>
<reference evidence="3 4" key="1">
    <citation type="submission" date="2022-06" db="EMBL/GenBank/DDBJ databases">
        <title>Pseudarthrobacter sp. strain RMG13 Genome sequencing and assembly.</title>
        <authorList>
            <person name="Kim I."/>
        </authorList>
    </citation>
    <scope>NUCLEOTIDE SEQUENCE [LARGE SCALE GENOMIC DNA]</scope>
    <source>
        <strain evidence="3 4">RMG13</strain>
    </source>
</reference>